<dbReference type="PANTHER" id="PTHR43535">
    <property type="entry name" value="PHOSPHATIDATE CYTIDYLYLTRANSFERASE"/>
    <property type="match status" value="1"/>
</dbReference>
<name>A0A3M5V3P4_PSESX</name>
<feature type="transmembrane region" description="Helical" evidence="2">
    <location>
        <begin position="277"/>
        <end position="300"/>
    </location>
</feature>
<evidence type="ECO:0000313" key="3">
    <source>
        <dbReference type="EMBL" id="RMU52822.1"/>
    </source>
</evidence>
<keyword evidence="2" id="KW-0472">Membrane</keyword>
<evidence type="ECO:0000256" key="2">
    <source>
        <dbReference type="SAM" id="Phobius"/>
    </source>
</evidence>
<dbReference type="GO" id="GO:0005886">
    <property type="term" value="C:plasma membrane"/>
    <property type="evidence" value="ECO:0007669"/>
    <property type="project" value="TreeGrafter"/>
</dbReference>
<dbReference type="EMBL" id="RBUA01000955">
    <property type="protein sequence ID" value="RMU52822.1"/>
    <property type="molecule type" value="Genomic_DNA"/>
</dbReference>
<gene>
    <name evidence="3" type="ORF">ALP29_04594</name>
</gene>
<keyword evidence="2" id="KW-1133">Transmembrane helix</keyword>
<feature type="transmembrane region" description="Helical" evidence="2">
    <location>
        <begin position="253"/>
        <end position="271"/>
    </location>
</feature>
<evidence type="ECO:0000313" key="4">
    <source>
        <dbReference type="Proteomes" id="UP000280395"/>
    </source>
</evidence>
<dbReference type="Pfam" id="PF01148">
    <property type="entry name" value="CTP_transf_1"/>
    <property type="match status" value="1"/>
</dbReference>
<feature type="region of interest" description="Disordered" evidence="1">
    <location>
        <begin position="1"/>
        <end position="21"/>
    </location>
</feature>
<feature type="transmembrane region" description="Helical" evidence="2">
    <location>
        <begin position="124"/>
        <end position="144"/>
    </location>
</feature>
<dbReference type="GO" id="GO:0009273">
    <property type="term" value="P:peptidoglycan-based cell wall biogenesis"/>
    <property type="evidence" value="ECO:0007669"/>
    <property type="project" value="TreeGrafter"/>
</dbReference>
<accession>A0A3M5V3P4</accession>
<organism evidence="3 4">
    <name type="scientific">Pseudomonas syringae pv. avii</name>
    <dbReference type="NCBI Taxonomy" id="663959"/>
    <lineage>
        <taxon>Bacteria</taxon>
        <taxon>Pseudomonadati</taxon>
        <taxon>Pseudomonadota</taxon>
        <taxon>Gammaproteobacteria</taxon>
        <taxon>Pseudomonadales</taxon>
        <taxon>Pseudomonadaceae</taxon>
        <taxon>Pseudomonas</taxon>
        <taxon>Pseudomonas syringae</taxon>
    </lineage>
</organism>
<dbReference type="PANTHER" id="PTHR43535:SF1">
    <property type="entry name" value="PHOSPHATIDATE CYTIDYLYLTRANSFERASE"/>
    <property type="match status" value="1"/>
</dbReference>
<feature type="transmembrane region" description="Helical" evidence="2">
    <location>
        <begin position="182"/>
        <end position="200"/>
    </location>
</feature>
<feature type="transmembrane region" description="Helical" evidence="2">
    <location>
        <begin position="212"/>
        <end position="232"/>
    </location>
</feature>
<dbReference type="Proteomes" id="UP000280395">
    <property type="component" value="Unassembled WGS sequence"/>
</dbReference>
<proteinExistence type="predicted"/>
<dbReference type="AlphaFoldDB" id="A0A3M5V3P4"/>
<sequence>MPPCNWKKAKTKPPSSPALATPCSPLPRSIPEMDSQTLMLFGGIGAILVIASLIGLILKLRTRGSPNAVIDNLNARINAWWVMVVVIGIAFWLGTGAVILLFYAVSFYALREFLTLTPTRRSDYPALVAAFYLALPLQYLLIYADWYGLFSIFIPVYVFLLLPILASLGGDSTHFLERASKVQWGLMIAVFCVSFVPALLTLDIPGYEGRNLLLIAYLVIVVQLSDVLQYVCGKLFGKHKIAPNLSPSKTVEGFVGGILLSSLIGAALWWTTPFNPWQSFLIALLINLLGFAGGIVMSAIKRDRGVKDWGHMIEGHGGMLDRLDSVCFAAPIFFHLVRYWWT</sequence>
<feature type="transmembrane region" description="Helical" evidence="2">
    <location>
        <begin position="38"/>
        <end position="58"/>
    </location>
</feature>
<evidence type="ECO:0008006" key="5">
    <source>
        <dbReference type="Google" id="ProtNLM"/>
    </source>
</evidence>
<reference evidence="3 4" key="1">
    <citation type="submission" date="2018-08" db="EMBL/GenBank/DDBJ databases">
        <title>Recombination of ecologically and evolutionarily significant loci maintains genetic cohesion in the Pseudomonas syringae species complex.</title>
        <authorList>
            <person name="Dillon M."/>
            <person name="Thakur S."/>
            <person name="Almeida R.N.D."/>
            <person name="Weir B.S."/>
            <person name="Guttman D.S."/>
        </authorList>
    </citation>
    <scope>NUCLEOTIDE SEQUENCE [LARGE SCALE GENOMIC DNA]</scope>
    <source>
        <strain evidence="3 4">ICMP 14479</strain>
    </source>
</reference>
<evidence type="ECO:0000256" key="1">
    <source>
        <dbReference type="SAM" id="MobiDB-lite"/>
    </source>
</evidence>
<protein>
    <recommendedName>
        <fullName evidence="5">Phosphatidate cytidylyltransferase</fullName>
    </recommendedName>
</protein>
<feature type="transmembrane region" description="Helical" evidence="2">
    <location>
        <begin position="78"/>
        <end position="103"/>
    </location>
</feature>
<keyword evidence="2" id="KW-0812">Transmembrane</keyword>
<feature type="transmembrane region" description="Helical" evidence="2">
    <location>
        <begin position="150"/>
        <end position="170"/>
    </location>
</feature>
<comment type="caution">
    <text evidence="3">The sequence shown here is derived from an EMBL/GenBank/DDBJ whole genome shotgun (WGS) entry which is preliminary data.</text>
</comment>